<dbReference type="GO" id="GO:0043531">
    <property type="term" value="F:ADP binding"/>
    <property type="evidence" value="ECO:0007669"/>
    <property type="project" value="InterPro"/>
</dbReference>
<protein>
    <recommendedName>
        <fullName evidence="3">TPR-like protein</fullName>
    </recommendedName>
</protein>
<dbReference type="SUPFAM" id="SSF52540">
    <property type="entry name" value="P-loop containing nucleoside triphosphate hydrolases"/>
    <property type="match status" value="1"/>
</dbReference>
<evidence type="ECO:0000313" key="2">
    <source>
        <dbReference type="Proteomes" id="UP001175228"/>
    </source>
</evidence>
<dbReference type="Pfam" id="PF14938">
    <property type="entry name" value="SNAP"/>
    <property type="match status" value="2"/>
</dbReference>
<dbReference type="InterPro" id="IPR011990">
    <property type="entry name" value="TPR-like_helical_dom_sf"/>
</dbReference>
<accession>A0AA39UWU3</accession>
<dbReference type="Gene3D" id="1.25.40.10">
    <property type="entry name" value="Tetratricopeptide repeat domain"/>
    <property type="match status" value="2"/>
</dbReference>
<dbReference type="Proteomes" id="UP001175228">
    <property type="component" value="Unassembled WGS sequence"/>
</dbReference>
<proteinExistence type="predicted"/>
<dbReference type="EMBL" id="JAUEPU010000001">
    <property type="protein sequence ID" value="KAK0506758.1"/>
    <property type="molecule type" value="Genomic_DNA"/>
</dbReference>
<dbReference type="AlphaFoldDB" id="A0AA39UWU3"/>
<evidence type="ECO:0008006" key="3">
    <source>
        <dbReference type="Google" id="ProtNLM"/>
    </source>
</evidence>
<dbReference type="SUPFAM" id="SSF48452">
    <property type="entry name" value="TPR-like"/>
    <property type="match status" value="3"/>
</dbReference>
<dbReference type="PANTHER" id="PTHR47691:SF3">
    <property type="entry name" value="HTH-TYPE TRANSCRIPTIONAL REGULATOR RV0890C-RELATED"/>
    <property type="match status" value="1"/>
</dbReference>
<comment type="caution">
    <text evidence="1">The sequence shown here is derived from an EMBL/GenBank/DDBJ whole genome shotgun (WGS) entry which is preliminary data.</text>
</comment>
<sequence>MRLQQMGDEFVSQLEVLKDDLNKIYGKTGLREKIKKTFQSKAILDRINQHKVYVKDARDKLVATAVLSTARQVGKIVDVDAKVTDIHNHLMSPSRIQPVKYVSAYSLKYNSSYDSPLISSIMVSAIPPPAPSIFLGRDDLVQEGIANLLADSPHSIIIMGFGGMGKTSLALKILNDEAVEAKYGAHRYFIPCDIVCSVDSTVEILLQTVMQLMNLDLTGDAVKQLHTISAPTILIFDNFETVWDQSSDQYSIQMLLAQLNSVRQITLMITMRGSVAPIEDVNWLMLPHNGLSPVDEFISLDIFNAISRYTSDEEVVKELVKELEGWPLAITLMAYQAKILSPKILSKCWCQEKTYLLQRPGTQAHRLSSVDISIKITLQSQLLLSEPNALKLLSVLCYLPNGIPTWMSLIHKMLSDLPTRTLIVSKLLQSGIIYKDNKDGLKLLQPIQEYLKTYWEQPDMSIKAQIGIFYLNEIKHRNFKNTNSGENIKFGILHSKNIEWILSTLLDDDFNENDLTIIYEFCYFQSMVWESDKLLRKIVSVTKEKNLSSLYACTLLLLGKRHLFNDQYKLAQIYIYKAMQIFENMKDILRVAECVQSLGETLYIRNQYLEATTKLQKAMQIFTNNRDFLGVAQCWQRLGDILRMSDQYSEATTKLKKAMQMFVMIENSLGVAQCLYSLGNILYMTNQYSEATLKLEKAMQIFESFENFHQIAQCLQSLANILYMRNQSSKAIVKLEKAIQIFENRRNFFRVALCLQSLGDILYMRNDYIRATVALEKAIQIFEDIGDNFKKAEVAQCLQSLGNTFYMKNQYTKARIRLENAIQIFEDIGDSYRIAQCLQSLGNILRLRNQYSEATVKLEKAMQIFENHNNRLEATQCLQSLGNILQMKISYSNATVKLEKAMQIFEDMENLLGAAQCLRSLGNILRMRKQYPEATVKLEKAMQIFENIGNFHDAAQCLQSLKNILYIKNQYLKATTKQEKADVL</sequence>
<reference evidence="1" key="1">
    <citation type="submission" date="2023-06" db="EMBL/GenBank/DDBJ databases">
        <authorList>
            <consortium name="Lawrence Berkeley National Laboratory"/>
            <person name="Ahrendt S."/>
            <person name="Sahu N."/>
            <person name="Indic B."/>
            <person name="Wong-Bajracharya J."/>
            <person name="Merenyi Z."/>
            <person name="Ke H.-M."/>
            <person name="Monk M."/>
            <person name="Kocsube S."/>
            <person name="Drula E."/>
            <person name="Lipzen A."/>
            <person name="Balint B."/>
            <person name="Henrissat B."/>
            <person name="Andreopoulos B."/>
            <person name="Martin F.M."/>
            <person name="Harder C.B."/>
            <person name="Rigling D."/>
            <person name="Ford K.L."/>
            <person name="Foster G.D."/>
            <person name="Pangilinan J."/>
            <person name="Papanicolaou A."/>
            <person name="Barry K."/>
            <person name="LaButti K."/>
            <person name="Viragh M."/>
            <person name="Koriabine M."/>
            <person name="Yan M."/>
            <person name="Riley R."/>
            <person name="Champramary S."/>
            <person name="Plett K.L."/>
            <person name="Tsai I.J."/>
            <person name="Slot J."/>
            <person name="Sipos G."/>
            <person name="Plett J."/>
            <person name="Nagy L.G."/>
            <person name="Grigoriev I.V."/>
        </authorList>
    </citation>
    <scope>NUCLEOTIDE SEQUENCE</scope>
    <source>
        <strain evidence="1">HWK02</strain>
    </source>
</reference>
<dbReference type="Gene3D" id="3.40.50.300">
    <property type="entry name" value="P-loop containing nucleotide triphosphate hydrolases"/>
    <property type="match status" value="1"/>
</dbReference>
<dbReference type="InterPro" id="IPR019734">
    <property type="entry name" value="TPR_rpt"/>
</dbReference>
<dbReference type="SMART" id="SM00028">
    <property type="entry name" value="TPR"/>
    <property type="match status" value="10"/>
</dbReference>
<dbReference type="InterPro" id="IPR027417">
    <property type="entry name" value="P-loop_NTPase"/>
</dbReference>
<evidence type="ECO:0000313" key="1">
    <source>
        <dbReference type="EMBL" id="KAK0506758.1"/>
    </source>
</evidence>
<keyword evidence="2" id="KW-1185">Reference proteome</keyword>
<dbReference type="PANTHER" id="PTHR47691">
    <property type="entry name" value="REGULATOR-RELATED"/>
    <property type="match status" value="1"/>
</dbReference>
<gene>
    <name evidence="1" type="ORF">EDD18DRAFT_1273820</name>
</gene>
<organism evidence="1 2">
    <name type="scientific">Armillaria luteobubalina</name>
    <dbReference type="NCBI Taxonomy" id="153913"/>
    <lineage>
        <taxon>Eukaryota</taxon>
        <taxon>Fungi</taxon>
        <taxon>Dikarya</taxon>
        <taxon>Basidiomycota</taxon>
        <taxon>Agaricomycotina</taxon>
        <taxon>Agaricomycetes</taxon>
        <taxon>Agaricomycetidae</taxon>
        <taxon>Agaricales</taxon>
        <taxon>Marasmiineae</taxon>
        <taxon>Physalacriaceae</taxon>
        <taxon>Armillaria</taxon>
    </lineage>
</organism>
<name>A0AA39UWU3_9AGAR</name>